<dbReference type="Proteomes" id="UP000639772">
    <property type="component" value="Unassembled WGS sequence"/>
</dbReference>
<dbReference type="AlphaFoldDB" id="A0A835R6A4"/>
<evidence type="ECO:0000313" key="2">
    <source>
        <dbReference type="Proteomes" id="UP000639772"/>
    </source>
</evidence>
<gene>
    <name evidence="1" type="ORF">HPP92_011038</name>
</gene>
<protein>
    <submittedName>
        <fullName evidence="1">Uncharacterized protein</fullName>
    </submittedName>
</protein>
<comment type="caution">
    <text evidence="1">The sequence shown here is derived from an EMBL/GenBank/DDBJ whole genome shotgun (WGS) entry which is preliminary data.</text>
</comment>
<reference evidence="1 2" key="1">
    <citation type="journal article" date="2020" name="Nat. Food">
        <title>A phased Vanilla planifolia genome enables genetic improvement of flavour and production.</title>
        <authorList>
            <person name="Hasing T."/>
            <person name="Tang H."/>
            <person name="Brym M."/>
            <person name="Khazi F."/>
            <person name="Huang T."/>
            <person name="Chambers A.H."/>
        </authorList>
    </citation>
    <scope>NUCLEOTIDE SEQUENCE [LARGE SCALE GENOMIC DNA]</scope>
    <source>
        <tissue evidence="1">Leaf</tissue>
    </source>
</reference>
<sequence length="148" mass="16264">MMLENSASGEDALRGWLVAAFAADKALIGLSELDVLVAAHRKMEKVIPCFLSEVKARGWHTDQFLDGNGSSFVTDTLNCEVDDLNGIKSSSRLLAMANSGTTYRYPLYRTLTPIRLPLLNIARSPDLYNLTTLRFAGAAFLRSDLIPI</sequence>
<evidence type="ECO:0000313" key="1">
    <source>
        <dbReference type="EMBL" id="KAG0482954.1"/>
    </source>
</evidence>
<dbReference type="OrthoDB" id="364779at2759"/>
<dbReference type="EMBL" id="JADCNM010000005">
    <property type="protein sequence ID" value="KAG0482954.1"/>
    <property type="molecule type" value="Genomic_DNA"/>
</dbReference>
<proteinExistence type="predicted"/>
<organism evidence="1 2">
    <name type="scientific">Vanilla planifolia</name>
    <name type="common">Vanilla</name>
    <dbReference type="NCBI Taxonomy" id="51239"/>
    <lineage>
        <taxon>Eukaryota</taxon>
        <taxon>Viridiplantae</taxon>
        <taxon>Streptophyta</taxon>
        <taxon>Embryophyta</taxon>
        <taxon>Tracheophyta</taxon>
        <taxon>Spermatophyta</taxon>
        <taxon>Magnoliopsida</taxon>
        <taxon>Liliopsida</taxon>
        <taxon>Asparagales</taxon>
        <taxon>Orchidaceae</taxon>
        <taxon>Vanilloideae</taxon>
        <taxon>Vanilleae</taxon>
        <taxon>Vanilla</taxon>
    </lineage>
</organism>
<accession>A0A835R6A4</accession>
<name>A0A835R6A4_VANPL</name>